<keyword evidence="2" id="KW-1185">Reference proteome</keyword>
<dbReference type="Proteomes" id="UP000308600">
    <property type="component" value="Unassembled WGS sequence"/>
</dbReference>
<gene>
    <name evidence="1" type="ORF">BDN72DRAFT_886882</name>
</gene>
<sequence>MAWRCSGSSNKELISNMAQKGIAHSEHVAKAMSSVDRANYVRDRSSAYLDSPQSIGYGATISAPHMHAYASEHLLPYLHPGAKILDVGSGSGYLAAVFHHLVSPPAGGINSSPNTPSTLSAPTPKGKVVGIEHIPELVDWSKENLKADGLGEKIENGEIRIIVGDGRLGFPEEGPYDAIHVGAAAPSVPDALIAQLASPGRMFIPVGTYAQYVMHIDKDVNGNVTQSKVMGVSYVPLTDRESQSTRRK</sequence>
<accession>A0ACD3B629</accession>
<name>A0ACD3B629_9AGAR</name>
<protein>
    <submittedName>
        <fullName evidence="1">Pcmt1-prov protein</fullName>
    </submittedName>
</protein>
<organism evidence="1 2">
    <name type="scientific">Pluteus cervinus</name>
    <dbReference type="NCBI Taxonomy" id="181527"/>
    <lineage>
        <taxon>Eukaryota</taxon>
        <taxon>Fungi</taxon>
        <taxon>Dikarya</taxon>
        <taxon>Basidiomycota</taxon>
        <taxon>Agaricomycotina</taxon>
        <taxon>Agaricomycetes</taxon>
        <taxon>Agaricomycetidae</taxon>
        <taxon>Agaricales</taxon>
        <taxon>Pluteineae</taxon>
        <taxon>Pluteaceae</taxon>
        <taxon>Pluteus</taxon>
    </lineage>
</organism>
<proteinExistence type="predicted"/>
<evidence type="ECO:0000313" key="2">
    <source>
        <dbReference type="Proteomes" id="UP000308600"/>
    </source>
</evidence>
<reference evidence="1 2" key="1">
    <citation type="journal article" date="2019" name="Nat. Ecol. Evol.">
        <title>Megaphylogeny resolves global patterns of mushroom evolution.</title>
        <authorList>
            <person name="Varga T."/>
            <person name="Krizsan K."/>
            <person name="Foldi C."/>
            <person name="Dima B."/>
            <person name="Sanchez-Garcia M."/>
            <person name="Sanchez-Ramirez S."/>
            <person name="Szollosi G.J."/>
            <person name="Szarkandi J.G."/>
            <person name="Papp V."/>
            <person name="Albert L."/>
            <person name="Andreopoulos W."/>
            <person name="Angelini C."/>
            <person name="Antonin V."/>
            <person name="Barry K.W."/>
            <person name="Bougher N.L."/>
            <person name="Buchanan P."/>
            <person name="Buyck B."/>
            <person name="Bense V."/>
            <person name="Catcheside P."/>
            <person name="Chovatia M."/>
            <person name="Cooper J."/>
            <person name="Damon W."/>
            <person name="Desjardin D."/>
            <person name="Finy P."/>
            <person name="Geml J."/>
            <person name="Haridas S."/>
            <person name="Hughes K."/>
            <person name="Justo A."/>
            <person name="Karasinski D."/>
            <person name="Kautmanova I."/>
            <person name="Kiss B."/>
            <person name="Kocsube S."/>
            <person name="Kotiranta H."/>
            <person name="LaButti K.M."/>
            <person name="Lechner B.E."/>
            <person name="Liimatainen K."/>
            <person name="Lipzen A."/>
            <person name="Lukacs Z."/>
            <person name="Mihaltcheva S."/>
            <person name="Morgado L.N."/>
            <person name="Niskanen T."/>
            <person name="Noordeloos M.E."/>
            <person name="Ohm R.A."/>
            <person name="Ortiz-Santana B."/>
            <person name="Ovrebo C."/>
            <person name="Racz N."/>
            <person name="Riley R."/>
            <person name="Savchenko A."/>
            <person name="Shiryaev A."/>
            <person name="Soop K."/>
            <person name="Spirin V."/>
            <person name="Szebenyi C."/>
            <person name="Tomsovsky M."/>
            <person name="Tulloss R.E."/>
            <person name="Uehling J."/>
            <person name="Grigoriev I.V."/>
            <person name="Vagvolgyi C."/>
            <person name="Papp T."/>
            <person name="Martin F.M."/>
            <person name="Miettinen O."/>
            <person name="Hibbett D.S."/>
            <person name="Nagy L.G."/>
        </authorList>
    </citation>
    <scope>NUCLEOTIDE SEQUENCE [LARGE SCALE GENOMIC DNA]</scope>
    <source>
        <strain evidence="1 2">NL-1719</strain>
    </source>
</reference>
<evidence type="ECO:0000313" key="1">
    <source>
        <dbReference type="EMBL" id="TFK73434.1"/>
    </source>
</evidence>
<dbReference type="EMBL" id="ML208276">
    <property type="protein sequence ID" value="TFK73434.1"/>
    <property type="molecule type" value="Genomic_DNA"/>
</dbReference>